<keyword evidence="2" id="KW-0472">Membrane</keyword>
<evidence type="ECO:0000313" key="3">
    <source>
        <dbReference type="EMBL" id="KAK3234706.1"/>
    </source>
</evidence>
<accession>A0AAE0BE03</accession>
<feature type="transmembrane region" description="Helical" evidence="2">
    <location>
        <begin position="508"/>
        <end position="532"/>
    </location>
</feature>
<keyword evidence="2" id="KW-0812">Transmembrane</keyword>
<dbReference type="EMBL" id="LGRX02035481">
    <property type="protein sequence ID" value="KAK3234706.1"/>
    <property type="molecule type" value="Genomic_DNA"/>
</dbReference>
<evidence type="ECO:0000313" key="4">
    <source>
        <dbReference type="Proteomes" id="UP001190700"/>
    </source>
</evidence>
<dbReference type="PANTHER" id="PTHR11319">
    <property type="entry name" value="G PROTEIN-COUPLED RECEPTOR-RELATED"/>
    <property type="match status" value="1"/>
</dbReference>
<dbReference type="PANTHER" id="PTHR11319:SF35">
    <property type="entry name" value="OUTER MEMBRANE PROTEIN PMPC-RELATED"/>
    <property type="match status" value="1"/>
</dbReference>
<feature type="transmembrane region" description="Helical" evidence="2">
    <location>
        <begin position="562"/>
        <end position="583"/>
    </location>
</feature>
<feature type="transmembrane region" description="Helical" evidence="2">
    <location>
        <begin position="626"/>
        <end position="649"/>
    </location>
</feature>
<dbReference type="Proteomes" id="UP001190700">
    <property type="component" value="Unassembled WGS sequence"/>
</dbReference>
<evidence type="ECO:0000256" key="1">
    <source>
        <dbReference type="SAM" id="MobiDB-lite"/>
    </source>
</evidence>
<protein>
    <submittedName>
        <fullName evidence="3">Uncharacterized protein</fullName>
    </submittedName>
</protein>
<evidence type="ECO:0000256" key="2">
    <source>
        <dbReference type="SAM" id="Phobius"/>
    </source>
</evidence>
<gene>
    <name evidence="3" type="ORF">CYMTET_55051</name>
</gene>
<feature type="region of interest" description="Disordered" evidence="1">
    <location>
        <begin position="750"/>
        <end position="808"/>
    </location>
</feature>
<dbReference type="AlphaFoldDB" id="A0AAE0BE03"/>
<proteinExistence type="predicted"/>
<sequence length="808" mass="86952">MLRERRGVVRVTAHRSLAEVSQLGPGLPCCLVSTAAGLPCRLVSQAAQVCPCRVVSAAQVCLPAWCLAAQVCPCRLVSTAFGPGLPCRLVSRQPDLPPAVVSESALPAGVTAWPSSAPAGWCPGSAKVCPLPGVVPQLGPGLPLPGGVTAAQVCPCRLVSTAGPDLPLPVGVTAWPRAAPAECAAHKLGTRDVKARLHGCDAMVGANGEQVFWLLEPMACTNDSCTVHQEPLPKGSACPRDPSFWSLGRPDQMLIQQGNSDNVSVVGAANLDRMMNFSILLIDASGHKICVIDALVVTVELSPEEVDAGAQLGGFHARQFVAGSANFTDMTMSSTFDTPVSLIASTPFVDEQLDPLARPFQAILEGCREGQVYNADSVTCVTCDKGSIKFTNTSTSCLSCGVYSGMIECLGGSTYYIEQGYWIAPAATTCPADDAKCFLDLVYKCNREEACTSASNSTRVGRSMQDVTRVQLCGERYLDSVVLCGNCREEYIPRARGCYTCPNNGVVAWLQLILLLVALIVILAIMRVWYIYEINSYIVHKRKNSNLALVRPFNTTTIEPKVYSATVLQIAGYLQVISHIGLISGKYLDRSLFAEFVSSVSDMEFPLFTRMMCLMWSLEESTRDSYIWGFAYSAAIPCLLIAGGAYAYYMNMKHNPQGRHNRSLFGPSAGCSSNNTSWQSRLDDFRKHSVSEAEDEVDKDGKSRGAKKGGAGSGDDEMSPAKEALQETRASLLVDWASMKRAMMTRIRTLGRNSSAGSSAASSARSDWTSNKLTEKNLSRRSQARGAWGAPPRASRKSRTRDPVNGRR</sequence>
<organism evidence="3 4">
    <name type="scientific">Cymbomonas tetramitiformis</name>
    <dbReference type="NCBI Taxonomy" id="36881"/>
    <lineage>
        <taxon>Eukaryota</taxon>
        <taxon>Viridiplantae</taxon>
        <taxon>Chlorophyta</taxon>
        <taxon>Pyramimonadophyceae</taxon>
        <taxon>Pyramimonadales</taxon>
        <taxon>Pyramimonadaceae</taxon>
        <taxon>Cymbomonas</taxon>
    </lineage>
</organism>
<keyword evidence="2" id="KW-1133">Transmembrane helix</keyword>
<feature type="compositionally biased region" description="Low complexity" evidence="1">
    <location>
        <begin position="754"/>
        <end position="766"/>
    </location>
</feature>
<name>A0AAE0BE03_9CHLO</name>
<feature type="region of interest" description="Disordered" evidence="1">
    <location>
        <begin position="689"/>
        <end position="724"/>
    </location>
</feature>
<reference evidence="3 4" key="1">
    <citation type="journal article" date="2015" name="Genome Biol. Evol.">
        <title>Comparative Genomics of a Bacterivorous Green Alga Reveals Evolutionary Causalities and Consequences of Phago-Mixotrophic Mode of Nutrition.</title>
        <authorList>
            <person name="Burns J.A."/>
            <person name="Paasch A."/>
            <person name="Narechania A."/>
            <person name="Kim E."/>
        </authorList>
    </citation>
    <scope>NUCLEOTIDE SEQUENCE [LARGE SCALE GENOMIC DNA]</scope>
    <source>
        <strain evidence="3 4">PLY_AMNH</strain>
    </source>
</reference>
<keyword evidence="4" id="KW-1185">Reference proteome</keyword>
<comment type="caution">
    <text evidence="3">The sequence shown here is derived from an EMBL/GenBank/DDBJ whole genome shotgun (WGS) entry which is preliminary data.</text>
</comment>